<accession>A0A8S1HJ80</accession>
<sequence length="84" mass="9717">MRKAFNVQMSFGKALLRMLFGSPQRLPLTQPQTRGDPLYTGYWAAFRSRRNKKSRPNLPFEVSLELLFGTDLTELRLQRSLSNA</sequence>
<protein>
    <submittedName>
        <fullName evidence="1">Uncharacterized protein</fullName>
    </submittedName>
</protein>
<evidence type="ECO:0000313" key="2">
    <source>
        <dbReference type="Proteomes" id="UP000835052"/>
    </source>
</evidence>
<evidence type="ECO:0000313" key="1">
    <source>
        <dbReference type="EMBL" id="CAD6193280.1"/>
    </source>
</evidence>
<gene>
    <name evidence="1" type="ORF">CAUJ_LOCUS9199</name>
</gene>
<proteinExistence type="predicted"/>
<comment type="caution">
    <text evidence="1">The sequence shown here is derived from an EMBL/GenBank/DDBJ whole genome shotgun (WGS) entry which is preliminary data.</text>
</comment>
<dbReference type="Proteomes" id="UP000835052">
    <property type="component" value="Unassembled WGS sequence"/>
</dbReference>
<dbReference type="EMBL" id="CAJGYM010000034">
    <property type="protein sequence ID" value="CAD6193280.1"/>
    <property type="molecule type" value="Genomic_DNA"/>
</dbReference>
<name>A0A8S1HJ80_9PELO</name>
<reference evidence="1" key="1">
    <citation type="submission" date="2020-10" db="EMBL/GenBank/DDBJ databases">
        <authorList>
            <person name="Kikuchi T."/>
        </authorList>
    </citation>
    <scope>NUCLEOTIDE SEQUENCE</scope>
    <source>
        <strain evidence="1">NKZ352</strain>
    </source>
</reference>
<dbReference type="AlphaFoldDB" id="A0A8S1HJ80"/>
<organism evidence="1 2">
    <name type="scientific">Caenorhabditis auriculariae</name>
    <dbReference type="NCBI Taxonomy" id="2777116"/>
    <lineage>
        <taxon>Eukaryota</taxon>
        <taxon>Metazoa</taxon>
        <taxon>Ecdysozoa</taxon>
        <taxon>Nematoda</taxon>
        <taxon>Chromadorea</taxon>
        <taxon>Rhabditida</taxon>
        <taxon>Rhabditina</taxon>
        <taxon>Rhabditomorpha</taxon>
        <taxon>Rhabditoidea</taxon>
        <taxon>Rhabditidae</taxon>
        <taxon>Peloderinae</taxon>
        <taxon>Caenorhabditis</taxon>
    </lineage>
</organism>
<keyword evidence="2" id="KW-1185">Reference proteome</keyword>